<keyword evidence="2" id="KW-1185">Reference proteome</keyword>
<accession>A0A0A2MVR2</accession>
<reference evidence="1 2" key="1">
    <citation type="submission" date="2013-09" db="EMBL/GenBank/DDBJ databases">
        <authorList>
            <person name="Zeng Z."/>
            <person name="Chen C."/>
        </authorList>
    </citation>
    <scope>NUCLEOTIDE SEQUENCE [LARGE SCALE GENOMIC DNA]</scope>
    <source>
        <strain evidence="1 2">WB 4.1-42</strain>
    </source>
</reference>
<evidence type="ECO:0000313" key="1">
    <source>
        <dbReference type="EMBL" id="KGO92315.1"/>
    </source>
</evidence>
<dbReference type="EMBL" id="JRLY01000010">
    <property type="protein sequence ID" value="KGO92315.1"/>
    <property type="molecule type" value="Genomic_DNA"/>
</dbReference>
<evidence type="ECO:0000313" key="2">
    <source>
        <dbReference type="Proteomes" id="UP000030111"/>
    </source>
</evidence>
<organism evidence="1 2">
    <name type="scientific">Flavobacterium subsaxonicum WB 4.1-42 = DSM 21790</name>
    <dbReference type="NCBI Taxonomy" id="1121898"/>
    <lineage>
        <taxon>Bacteria</taxon>
        <taxon>Pseudomonadati</taxon>
        <taxon>Bacteroidota</taxon>
        <taxon>Flavobacteriia</taxon>
        <taxon>Flavobacteriales</taxon>
        <taxon>Flavobacteriaceae</taxon>
        <taxon>Flavobacterium</taxon>
    </lineage>
</organism>
<proteinExistence type="predicted"/>
<name>A0A0A2MVR2_9FLAO</name>
<comment type="caution">
    <text evidence="1">The sequence shown here is derived from an EMBL/GenBank/DDBJ whole genome shotgun (WGS) entry which is preliminary data.</text>
</comment>
<sequence>MHIKLKLIFGVHKKLPVFLGSMYILSLQGKEYFVNGLYISVNAFVKTALSKSKFMYLFCFLQIGYRHAIRQSYPVFLIRDNNIIL</sequence>
<dbReference type="AlphaFoldDB" id="A0A0A2MVR2"/>
<gene>
    <name evidence="1" type="ORF">Q766_12650</name>
</gene>
<dbReference type="Proteomes" id="UP000030111">
    <property type="component" value="Unassembled WGS sequence"/>
</dbReference>
<protein>
    <submittedName>
        <fullName evidence="1">Uncharacterized protein</fullName>
    </submittedName>
</protein>